<dbReference type="EMBL" id="KK198762">
    <property type="protein sequence ID" value="KCW53416.1"/>
    <property type="molecule type" value="Genomic_DNA"/>
</dbReference>
<feature type="compositionally biased region" description="Basic and acidic residues" evidence="1">
    <location>
        <begin position="23"/>
        <end position="43"/>
    </location>
</feature>
<name>A0A059AIE2_EUCGR</name>
<proteinExistence type="predicted"/>
<reference evidence="2" key="1">
    <citation type="submission" date="2013-07" db="EMBL/GenBank/DDBJ databases">
        <title>The genome of Eucalyptus grandis.</title>
        <authorList>
            <person name="Schmutz J."/>
            <person name="Hayes R."/>
            <person name="Myburg A."/>
            <person name="Tuskan G."/>
            <person name="Grattapaglia D."/>
            <person name="Rokhsar D.S."/>
        </authorList>
    </citation>
    <scope>NUCLEOTIDE SEQUENCE</scope>
    <source>
        <tissue evidence="2">Leaf extractions</tissue>
    </source>
</reference>
<feature type="compositionally biased region" description="Basic and acidic residues" evidence="1">
    <location>
        <begin position="55"/>
        <end position="75"/>
    </location>
</feature>
<dbReference type="AlphaFoldDB" id="A0A059AIE2"/>
<evidence type="ECO:0000313" key="2">
    <source>
        <dbReference type="EMBL" id="KCW53416.1"/>
    </source>
</evidence>
<feature type="region of interest" description="Disordered" evidence="1">
    <location>
        <begin position="1"/>
        <end position="76"/>
    </location>
</feature>
<accession>A0A059AIE2</accession>
<dbReference type="Gramene" id="KCW53416">
    <property type="protein sequence ID" value="KCW53416"/>
    <property type="gene ID" value="EUGRSUZ_J02656"/>
</dbReference>
<sequence>MTRSSLEGPSSPCWPMVRPSLPQKEENRRENESGEGGEGRAKASSDGSGYVLISNREREREGGGEGGEGRAKGREEEEAMVACRARLFSYALGIPLAVYAEASSLKLGWSKPVATFGRPNF</sequence>
<organism evidence="2">
    <name type="scientific">Eucalyptus grandis</name>
    <name type="common">Flooded gum</name>
    <dbReference type="NCBI Taxonomy" id="71139"/>
    <lineage>
        <taxon>Eukaryota</taxon>
        <taxon>Viridiplantae</taxon>
        <taxon>Streptophyta</taxon>
        <taxon>Embryophyta</taxon>
        <taxon>Tracheophyta</taxon>
        <taxon>Spermatophyta</taxon>
        <taxon>Magnoliopsida</taxon>
        <taxon>eudicotyledons</taxon>
        <taxon>Gunneridae</taxon>
        <taxon>Pentapetalae</taxon>
        <taxon>rosids</taxon>
        <taxon>malvids</taxon>
        <taxon>Myrtales</taxon>
        <taxon>Myrtaceae</taxon>
        <taxon>Myrtoideae</taxon>
        <taxon>Eucalypteae</taxon>
        <taxon>Eucalyptus</taxon>
    </lineage>
</organism>
<protein>
    <submittedName>
        <fullName evidence="2">Uncharacterized protein</fullName>
    </submittedName>
</protein>
<dbReference type="InParanoid" id="A0A059AIE2"/>
<gene>
    <name evidence="2" type="ORF">EUGRSUZ_J02656</name>
</gene>
<evidence type="ECO:0000256" key="1">
    <source>
        <dbReference type="SAM" id="MobiDB-lite"/>
    </source>
</evidence>